<keyword evidence="1" id="KW-0472">Membrane</keyword>
<gene>
    <name evidence="2" type="ORF">ACFPOG_08480</name>
</gene>
<accession>A0ABW0K4C9</accession>
<reference evidence="3" key="1">
    <citation type="journal article" date="2019" name="Int. J. Syst. Evol. Microbiol.">
        <title>The Global Catalogue of Microorganisms (GCM) 10K type strain sequencing project: providing services to taxonomists for standard genome sequencing and annotation.</title>
        <authorList>
            <consortium name="The Broad Institute Genomics Platform"/>
            <consortium name="The Broad Institute Genome Sequencing Center for Infectious Disease"/>
            <person name="Wu L."/>
            <person name="Ma J."/>
        </authorList>
    </citation>
    <scope>NUCLEOTIDE SEQUENCE [LARGE SCALE GENOMIC DNA]</scope>
    <source>
        <strain evidence="3">KACC 11904</strain>
    </source>
</reference>
<keyword evidence="1" id="KW-0812">Transmembrane</keyword>
<dbReference type="Proteomes" id="UP001596044">
    <property type="component" value="Unassembled WGS sequence"/>
</dbReference>
<dbReference type="EMBL" id="JBHSMJ010000009">
    <property type="protein sequence ID" value="MFC5448293.1"/>
    <property type="molecule type" value="Genomic_DNA"/>
</dbReference>
<evidence type="ECO:0000313" key="3">
    <source>
        <dbReference type="Proteomes" id="UP001596044"/>
    </source>
</evidence>
<proteinExistence type="predicted"/>
<keyword evidence="1" id="KW-1133">Transmembrane helix</keyword>
<comment type="caution">
    <text evidence="2">The sequence shown here is derived from an EMBL/GenBank/DDBJ whole genome shotgun (WGS) entry which is preliminary data.</text>
</comment>
<dbReference type="RefSeq" id="WP_270878563.1">
    <property type="nucleotide sequence ID" value="NZ_JAQFVF010000020.1"/>
</dbReference>
<sequence>MFFLLYCFVSVFLFVYFMKYRKKRLHSLEIFFHWCLASLLIQNRSALFMMNMKTVLIPQSAAHACSNLLIRLVLYPLVTLLCLDETAAAESKIKKTWAIIKYSAILLGLEWVSDWVGVFKHTKPYLLGSGVFWIGYLILMTMIMMIFRRKFYKGYHQP</sequence>
<protein>
    <submittedName>
        <fullName evidence="2">Uncharacterized protein</fullName>
    </submittedName>
</protein>
<feature type="transmembrane region" description="Helical" evidence="1">
    <location>
        <begin position="125"/>
        <end position="147"/>
    </location>
</feature>
<keyword evidence="3" id="KW-1185">Reference proteome</keyword>
<name>A0ABW0K4C9_9BACL</name>
<evidence type="ECO:0000313" key="2">
    <source>
        <dbReference type="EMBL" id="MFC5448293.1"/>
    </source>
</evidence>
<evidence type="ECO:0000256" key="1">
    <source>
        <dbReference type="SAM" id="Phobius"/>
    </source>
</evidence>
<feature type="transmembrane region" description="Helical" evidence="1">
    <location>
        <begin position="25"/>
        <end position="41"/>
    </location>
</feature>
<organism evidence="2 3">
    <name type="scientific">Paenibacillus aestuarii</name>
    <dbReference type="NCBI Taxonomy" id="516965"/>
    <lineage>
        <taxon>Bacteria</taxon>
        <taxon>Bacillati</taxon>
        <taxon>Bacillota</taxon>
        <taxon>Bacilli</taxon>
        <taxon>Bacillales</taxon>
        <taxon>Paenibacillaceae</taxon>
        <taxon>Paenibacillus</taxon>
    </lineage>
</organism>